<reference evidence="1 2" key="1">
    <citation type="journal article" date="2017" name="Front. Microbiol.">
        <title>Strong Genomic and Phenotypic Heterogeneity in the Aeromonas sobria Species Complex.</title>
        <authorList>
            <person name="Gauthier J."/>
            <person name="Vincent A.T."/>
            <person name="Charette S.J."/>
            <person name="Derome N."/>
        </authorList>
    </citation>
    <scope>NUCLEOTIDE SEQUENCE [LARGE SCALE GENOMIC DNA]</scope>
    <source>
        <strain evidence="1 2">JF2635</strain>
    </source>
</reference>
<dbReference type="EMBL" id="LJZX01000001">
    <property type="protein sequence ID" value="PKQ82997.1"/>
    <property type="molecule type" value="Genomic_DNA"/>
</dbReference>
<dbReference type="RefSeq" id="WP_101315190.1">
    <property type="nucleotide sequence ID" value="NZ_CAWNSS010000001.1"/>
</dbReference>
<protein>
    <submittedName>
        <fullName evidence="1">Uncharacterized protein</fullName>
    </submittedName>
</protein>
<gene>
    <name evidence="1" type="ORF">AOX56_00290</name>
</gene>
<organism evidence="1 2">
    <name type="scientific">Aeromonas sobria</name>
    <dbReference type="NCBI Taxonomy" id="646"/>
    <lineage>
        <taxon>Bacteria</taxon>
        <taxon>Pseudomonadati</taxon>
        <taxon>Pseudomonadota</taxon>
        <taxon>Gammaproteobacteria</taxon>
        <taxon>Aeromonadales</taxon>
        <taxon>Aeromonadaceae</taxon>
        <taxon>Aeromonas</taxon>
    </lineage>
</organism>
<comment type="caution">
    <text evidence="1">The sequence shown here is derived from an EMBL/GenBank/DDBJ whole genome shotgun (WGS) entry which is preliminary data.</text>
</comment>
<name>A0A2N3J8X8_AERSO</name>
<proteinExistence type="predicted"/>
<evidence type="ECO:0000313" key="1">
    <source>
        <dbReference type="EMBL" id="PKQ82997.1"/>
    </source>
</evidence>
<dbReference type="AlphaFoldDB" id="A0A2N3J8X8"/>
<dbReference type="Proteomes" id="UP000233526">
    <property type="component" value="Unassembled WGS sequence"/>
</dbReference>
<sequence>MMHYYAQHTATRNWFAPVLTIDEVEKARAAGIPMFIALYLIGESGFGSVADNAAQIVGDALERAAHRTTTGRGRN</sequence>
<evidence type="ECO:0000313" key="2">
    <source>
        <dbReference type="Proteomes" id="UP000233526"/>
    </source>
</evidence>
<accession>A0A2N3J8X8</accession>